<protein>
    <submittedName>
        <fullName evidence="2">S-adenosylmethionine-binding protein</fullName>
    </submittedName>
</protein>
<sequence>MTDWPFAGLTPMKYGAILADPPWAYVMRSAKGHTKSPETHYATMSAGDLCALPVAQLAGPDCLLFMWSTWPHLCQALDLLGAWGFTYVTGGSWLKRTKNWNVAFGTGYVMRSATEPFLIGKLNRPEIRSRSERNVILAPEVPDSIEAIRREHSRKPPEMRAMISRLLPQAHCCELFAREPWPGHDVWGNETGRFAEVGT</sequence>
<dbReference type="Proteomes" id="UP000284451">
    <property type="component" value="Unassembled WGS sequence"/>
</dbReference>
<dbReference type="SUPFAM" id="SSF53335">
    <property type="entry name" value="S-adenosyl-L-methionine-dependent methyltransferases"/>
    <property type="match status" value="1"/>
</dbReference>
<dbReference type="EMBL" id="SAUY01000038">
    <property type="protein sequence ID" value="RWR26831.1"/>
    <property type="molecule type" value="Genomic_DNA"/>
</dbReference>
<comment type="similarity">
    <text evidence="1">Belongs to the MT-A70-like family.</text>
</comment>
<reference evidence="2 3" key="1">
    <citation type="submission" date="2019-01" db="EMBL/GenBank/DDBJ databases">
        <title>Sinorhodobacter populi sp. nov. isolated from the symptomatic bark tissue of Populus euramericana canker.</title>
        <authorList>
            <person name="Xu G."/>
        </authorList>
    </citation>
    <scope>NUCLEOTIDE SEQUENCE [LARGE SCALE GENOMIC DNA]</scope>
    <source>
        <strain evidence="2 3">07D10-4-3</strain>
    </source>
</reference>
<dbReference type="PANTHER" id="PTHR12829">
    <property type="entry name" value="N6-ADENOSINE-METHYLTRANSFERASE"/>
    <property type="match status" value="1"/>
</dbReference>
<name>A0A443K239_9RHOB</name>
<proteinExistence type="inferred from homology"/>
<dbReference type="AlphaFoldDB" id="A0A443K239"/>
<evidence type="ECO:0000313" key="3">
    <source>
        <dbReference type="Proteomes" id="UP000284451"/>
    </source>
</evidence>
<dbReference type="InterPro" id="IPR029063">
    <property type="entry name" value="SAM-dependent_MTases_sf"/>
</dbReference>
<dbReference type="PANTHER" id="PTHR12829:SF4">
    <property type="entry name" value="N(6)-ADENINE-SPECIFIC METHYLTRANSFERASE METTL4"/>
    <property type="match status" value="1"/>
</dbReference>
<gene>
    <name evidence="2" type="ORF">D2T29_19810</name>
</gene>
<evidence type="ECO:0000256" key="1">
    <source>
        <dbReference type="PROSITE-ProRule" id="PRU00489"/>
    </source>
</evidence>
<evidence type="ECO:0000313" key="2">
    <source>
        <dbReference type="EMBL" id="RWR26831.1"/>
    </source>
</evidence>
<dbReference type="PROSITE" id="PS51143">
    <property type="entry name" value="MT_A70"/>
    <property type="match status" value="1"/>
</dbReference>
<dbReference type="InterPro" id="IPR007757">
    <property type="entry name" value="MT-A70-like"/>
</dbReference>
<dbReference type="GO" id="GO:0008168">
    <property type="term" value="F:methyltransferase activity"/>
    <property type="evidence" value="ECO:0007669"/>
    <property type="project" value="TreeGrafter"/>
</dbReference>
<accession>A0A443K239</accession>
<reference evidence="2 3" key="2">
    <citation type="submission" date="2019-01" db="EMBL/GenBank/DDBJ databases">
        <authorList>
            <person name="Li Y."/>
        </authorList>
    </citation>
    <scope>NUCLEOTIDE SEQUENCE [LARGE SCALE GENOMIC DNA]</scope>
    <source>
        <strain evidence="2 3">07D10-4-3</strain>
    </source>
</reference>
<organism evidence="2 3">
    <name type="scientific">Paenirhodobacter populi</name>
    <dbReference type="NCBI Taxonomy" id="2306993"/>
    <lineage>
        <taxon>Bacteria</taxon>
        <taxon>Pseudomonadati</taxon>
        <taxon>Pseudomonadota</taxon>
        <taxon>Alphaproteobacteria</taxon>
        <taxon>Rhodobacterales</taxon>
        <taxon>Rhodobacter group</taxon>
        <taxon>Paenirhodobacter</taxon>
    </lineage>
</organism>
<dbReference type="Pfam" id="PF05063">
    <property type="entry name" value="MT-A70"/>
    <property type="match status" value="1"/>
</dbReference>
<comment type="caution">
    <text evidence="2">The sequence shown here is derived from an EMBL/GenBank/DDBJ whole genome shotgun (WGS) entry which is preliminary data.</text>
</comment>